<evidence type="ECO:0000256" key="4">
    <source>
        <dbReference type="ARBA" id="ARBA00022832"/>
    </source>
</evidence>
<dbReference type="Pfam" id="PF01648">
    <property type="entry name" value="ACPS"/>
    <property type="match status" value="1"/>
</dbReference>
<dbReference type="NCBIfam" id="TIGR00556">
    <property type="entry name" value="pantethn_trn"/>
    <property type="match status" value="1"/>
</dbReference>
<evidence type="ECO:0000256" key="6">
    <source>
        <dbReference type="ARBA" id="ARBA00023098"/>
    </source>
</evidence>
<name>A0A2T0K7U8_9ACTN</name>
<keyword evidence="1 8" id="KW-0444">Lipid biosynthesis</keyword>
<gene>
    <name evidence="8" type="primary">acpS</name>
    <name evidence="10" type="ORF">CLV67_111227</name>
</gene>
<keyword evidence="4 8" id="KW-0276">Fatty acid metabolism</keyword>
<dbReference type="GO" id="GO:0005737">
    <property type="term" value="C:cytoplasm"/>
    <property type="evidence" value="ECO:0007669"/>
    <property type="project" value="UniProtKB-SubCell"/>
</dbReference>
<dbReference type="OrthoDB" id="517356at2"/>
<feature type="domain" description="4'-phosphopantetheinyl transferase" evidence="9">
    <location>
        <begin position="4"/>
        <end position="101"/>
    </location>
</feature>
<evidence type="ECO:0000313" key="11">
    <source>
        <dbReference type="Proteomes" id="UP000239415"/>
    </source>
</evidence>
<dbReference type="AlphaFoldDB" id="A0A2T0K7U8"/>
<dbReference type="GO" id="GO:0000287">
    <property type="term" value="F:magnesium ion binding"/>
    <property type="evidence" value="ECO:0007669"/>
    <property type="project" value="UniProtKB-UniRule"/>
</dbReference>
<keyword evidence="11" id="KW-1185">Reference proteome</keyword>
<dbReference type="EC" id="2.7.8.7" evidence="8"/>
<evidence type="ECO:0000256" key="5">
    <source>
        <dbReference type="ARBA" id="ARBA00022842"/>
    </source>
</evidence>
<protein>
    <recommendedName>
        <fullName evidence="8">Holo-[acyl-carrier-protein] synthase</fullName>
        <shortName evidence="8">Holo-ACP synthase</shortName>
        <ecNumber evidence="8">2.7.8.7</ecNumber>
    </recommendedName>
    <alternativeName>
        <fullName evidence="8">4'-phosphopantetheinyl transferase AcpS</fullName>
    </alternativeName>
</protein>
<dbReference type="EMBL" id="PVMZ01000011">
    <property type="protein sequence ID" value="PRX19079.1"/>
    <property type="molecule type" value="Genomic_DNA"/>
</dbReference>
<keyword evidence="7 8" id="KW-0275">Fatty acid biosynthesis</keyword>
<dbReference type="Proteomes" id="UP000239415">
    <property type="component" value="Unassembled WGS sequence"/>
</dbReference>
<sequence>MRTGVDLLAIHRFSRIVQRARYCSLLFTEDELAQTAGLRPERRVERLAGRFCAKEATCKVLGRGFGQGIHWRDIEVLGDPWGRPVVTLHRGARAIADALKLDEVVVTLTHQADLVVAFAAAETRK</sequence>
<keyword evidence="5 8" id="KW-0460">Magnesium</keyword>
<dbReference type="Gene3D" id="3.90.470.20">
    <property type="entry name" value="4'-phosphopantetheinyl transferase domain"/>
    <property type="match status" value="1"/>
</dbReference>
<dbReference type="GO" id="GO:0008897">
    <property type="term" value="F:holo-[acyl-carrier-protein] synthase activity"/>
    <property type="evidence" value="ECO:0007669"/>
    <property type="project" value="UniProtKB-UniRule"/>
</dbReference>
<keyword evidence="3 8" id="KW-0479">Metal-binding</keyword>
<comment type="subcellular location">
    <subcellularLocation>
        <location evidence="8">Cytoplasm</location>
    </subcellularLocation>
</comment>
<keyword evidence="6 8" id="KW-0443">Lipid metabolism</keyword>
<evidence type="ECO:0000313" key="10">
    <source>
        <dbReference type="EMBL" id="PRX19079.1"/>
    </source>
</evidence>
<evidence type="ECO:0000256" key="2">
    <source>
        <dbReference type="ARBA" id="ARBA00022679"/>
    </source>
</evidence>
<dbReference type="GO" id="GO:0006633">
    <property type="term" value="P:fatty acid biosynthetic process"/>
    <property type="evidence" value="ECO:0007669"/>
    <property type="project" value="UniProtKB-UniRule"/>
</dbReference>
<proteinExistence type="inferred from homology"/>
<comment type="function">
    <text evidence="8">Transfers the 4'-phosphopantetheine moiety from coenzyme A to a Ser of acyl-carrier-protein.</text>
</comment>
<dbReference type="InterPro" id="IPR004568">
    <property type="entry name" value="Ppantetheine-prot_Trfase_dom"/>
</dbReference>
<dbReference type="InterPro" id="IPR008278">
    <property type="entry name" value="4-PPantetheinyl_Trfase_dom"/>
</dbReference>
<feature type="binding site" evidence="8">
    <location>
        <position position="55"/>
    </location>
    <ligand>
        <name>Mg(2+)</name>
        <dbReference type="ChEBI" id="CHEBI:18420"/>
    </ligand>
</feature>
<dbReference type="RefSeq" id="WP_106323081.1">
    <property type="nucleotide sequence ID" value="NZ_BOMO01000090.1"/>
</dbReference>
<evidence type="ECO:0000256" key="7">
    <source>
        <dbReference type="ARBA" id="ARBA00023160"/>
    </source>
</evidence>
<dbReference type="InterPro" id="IPR037143">
    <property type="entry name" value="4-PPantetheinyl_Trfase_dom_sf"/>
</dbReference>
<keyword evidence="2 8" id="KW-0808">Transferase</keyword>
<comment type="similarity">
    <text evidence="8">Belongs to the P-Pant transferase superfamily. AcpS family.</text>
</comment>
<organism evidence="10 11">
    <name type="scientific">Actinoplanes italicus</name>
    <dbReference type="NCBI Taxonomy" id="113567"/>
    <lineage>
        <taxon>Bacteria</taxon>
        <taxon>Bacillati</taxon>
        <taxon>Actinomycetota</taxon>
        <taxon>Actinomycetes</taxon>
        <taxon>Micromonosporales</taxon>
        <taxon>Micromonosporaceae</taxon>
        <taxon>Actinoplanes</taxon>
    </lineage>
</organism>
<comment type="cofactor">
    <cofactor evidence="8">
        <name>Mg(2+)</name>
        <dbReference type="ChEBI" id="CHEBI:18420"/>
    </cofactor>
</comment>
<evidence type="ECO:0000259" key="9">
    <source>
        <dbReference type="Pfam" id="PF01648"/>
    </source>
</evidence>
<dbReference type="SUPFAM" id="SSF56214">
    <property type="entry name" value="4'-phosphopantetheinyl transferase"/>
    <property type="match status" value="1"/>
</dbReference>
<evidence type="ECO:0000256" key="3">
    <source>
        <dbReference type="ARBA" id="ARBA00022723"/>
    </source>
</evidence>
<keyword evidence="8" id="KW-0963">Cytoplasm</keyword>
<evidence type="ECO:0000256" key="1">
    <source>
        <dbReference type="ARBA" id="ARBA00022516"/>
    </source>
</evidence>
<dbReference type="NCBIfam" id="TIGR00516">
    <property type="entry name" value="acpS"/>
    <property type="match status" value="1"/>
</dbReference>
<comment type="catalytic activity">
    <reaction evidence="8">
        <text>apo-[ACP] + CoA = holo-[ACP] + adenosine 3',5'-bisphosphate + H(+)</text>
        <dbReference type="Rhea" id="RHEA:12068"/>
        <dbReference type="Rhea" id="RHEA-COMP:9685"/>
        <dbReference type="Rhea" id="RHEA-COMP:9690"/>
        <dbReference type="ChEBI" id="CHEBI:15378"/>
        <dbReference type="ChEBI" id="CHEBI:29999"/>
        <dbReference type="ChEBI" id="CHEBI:57287"/>
        <dbReference type="ChEBI" id="CHEBI:58343"/>
        <dbReference type="ChEBI" id="CHEBI:64479"/>
        <dbReference type="EC" id="2.7.8.7"/>
    </reaction>
</comment>
<accession>A0A2T0K7U8</accession>
<reference evidence="10 11" key="1">
    <citation type="submission" date="2018-03" db="EMBL/GenBank/DDBJ databases">
        <title>Genomic Encyclopedia of Archaeal and Bacterial Type Strains, Phase II (KMG-II): from individual species to whole genera.</title>
        <authorList>
            <person name="Goeker M."/>
        </authorList>
    </citation>
    <scope>NUCLEOTIDE SEQUENCE [LARGE SCALE GENOMIC DNA]</scope>
    <source>
        <strain evidence="10 11">DSM 43146</strain>
    </source>
</reference>
<feature type="binding site" evidence="8">
    <location>
        <position position="6"/>
    </location>
    <ligand>
        <name>Mg(2+)</name>
        <dbReference type="ChEBI" id="CHEBI:18420"/>
    </ligand>
</feature>
<comment type="caution">
    <text evidence="10">The sequence shown here is derived from an EMBL/GenBank/DDBJ whole genome shotgun (WGS) entry which is preliminary data.</text>
</comment>
<evidence type="ECO:0000256" key="8">
    <source>
        <dbReference type="HAMAP-Rule" id="MF_00101"/>
    </source>
</evidence>
<dbReference type="InterPro" id="IPR002582">
    <property type="entry name" value="ACPS"/>
</dbReference>
<dbReference type="HAMAP" id="MF_00101">
    <property type="entry name" value="AcpS"/>
    <property type="match status" value="1"/>
</dbReference>